<evidence type="ECO:0000313" key="3">
    <source>
        <dbReference type="Proteomes" id="UP000654370"/>
    </source>
</evidence>
<comment type="caution">
    <text evidence="2">The sequence shown here is derived from an EMBL/GenBank/DDBJ whole genome shotgun (WGS) entry which is preliminary data.</text>
</comment>
<protein>
    <submittedName>
        <fullName evidence="2">Uncharacterized protein</fullName>
    </submittedName>
</protein>
<dbReference type="AlphaFoldDB" id="A0A8H7UAS0"/>
<evidence type="ECO:0000256" key="1">
    <source>
        <dbReference type="SAM" id="MobiDB-lite"/>
    </source>
</evidence>
<reference evidence="2" key="1">
    <citation type="submission" date="2020-12" db="EMBL/GenBank/DDBJ databases">
        <title>Metabolic potential, ecology and presence of endohyphal bacteria is reflected in genomic diversity of Mucoromycotina.</title>
        <authorList>
            <person name="Muszewska A."/>
            <person name="Okrasinska A."/>
            <person name="Steczkiewicz K."/>
            <person name="Drgas O."/>
            <person name="Orlowska M."/>
            <person name="Perlinska-Lenart U."/>
            <person name="Aleksandrzak-Piekarczyk T."/>
            <person name="Szatraj K."/>
            <person name="Zielenkiewicz U."/>
            <person name="Pilsyk S."/>
            <person name="Malc E."/>
            <person name="Mieczkowski P."/>
            <person name="Kruszewska J.S."/>
            <person name="Biernat P."/>
            <person name="Pawlowska J."/>
        </authorList>
    </citation>
    <scope>NUCLEOTIDE SEQUENCE</scope>
    <source>
        <strain evidence="2">WA0000067209</strain>
    </source>
</reference>
<gene>
    <name evidence="2" type="ORF">INT43_000156</name>
</gene>
<name>A0A8H7UAS0_MORIS</name>
<keyword evidence="3" id="KW-1185">Reference proteome</keyword>
<feature type="compositionally biased region" description="Polar residues" evidence="1">
    <location>
        <begin position="1"/>
        <end position="15"/>
    </location>
</feature>
<dbReference type="EMBL" id="JAEPQZ010000016">
    <property type="protein sequence ID" value="KAG2172809.1"/>
    <property type="molecule type" value="Genomic_DNA"/>
</dbReference>
<feature type="region of interest" description="Disordered" evidence="1">
    <location>
        <begin position="1"/>
        <end position="41"/>
    </location>
</feature>
<organism evidence="2 3">
    <name type="scientific">Mortierella isabellina</name>
    <name type="common">Filamentous fungus</name>
    <name type="synonym">Umbelopsis isabellina</name>
    <dbReference type="NCBI Taxonomy" id="91625"/>
    <lineage>
        <taxon>Eukaryota</taxon>
        <taxon>Fungi</taxon>
        <taxon>Fungi incertae sedis</taxon>
        <taxon>Mucoromycota</taxon>
        <taxon>Mucoromycotina</taxon>
        <taxon>Umbelopsidomycetes</taxon>
        <taxon>Umbelopsidales</taxon>
        <taxon>Umbelopsidaceae</taxon>
        <taxon>Umbelopsis</taxon>
    </lineage>
</organism>
<accession>A0A8H7UAS0</accession>
<sequence>MTNTPKITSKNTRSNLHIPWSTKAEFNMPPPTDQHPRENRTMNRKVQCRIATLNARSLLSDKHKNTKSNLIRHLKSKVRNIDIFCLQYILAAHTKETISDYQEAQLKNMNNQTYYIVTKKVGAFCLKSTFRLENAFITNRVFWKELESFDVSIVSKYLLENRCPS</sequence>
<proteinExistence type="predicted"/>
<evidence type="ECO:0000313" key="2">
    <source>
        <dbReference type="EMBL" id="KAG2172809.1"/>
    </source>
</evidence>
<dbReference type="Proteomes" id="UP000654370">
    <property type="component" value="Unassembled WGS sequence"/>
</dbReference>